<feature type="compositionally biased region" description="Low complexity" evidence="1">
    <location>
        <begin position="767"/>
        <end position="783"/>
    </location>
</feature>
<feature type="region of interest" description="Disordered" evidence="1">
    <location>
        <begin position="1"/>
        <end position="120"/>
    </location>
</feature>
<evidence type="ECO:0000313" key="3">
    <source>
        <dbReference type="Proteomes" id="UP001292094"/>
    </source>
</evidence>
<dbReference type="EMBL" id="JAWZYT010000252">
    <property type="protein sequence ID" value="KAK4326037.1"/>
    <property type="molecule type" value="Genomic_DNA"/>
</dbReference>
<accession>A0AAE1QIY3</accession>
<gene>
    <name evidence="2" type="ORF">Pmani_003414</name>
</gene>
<evidence type="ECO:0000256" key="1">
    <source>
        <dbReference type="SAM" id="MobiDB-lite"/>
    </source>
</evidence>
<feature type="compositionally biased region" description="Basic residues" evidence="1">
    <location>
        <begin position="45"/>
        <end position="57"/>
    </location>
</feature>
<feature type="region of interest" description="Disordered" evidence="1">
    <location>
        <begin position="767"/>
        <end position="787"/>
    </location>
</feature>
<feature type="region of interest" description="Disordered" evidence="1">
    <location>
        <begin position="536"/>
        <end position="635"/>
    </location>
</feature>
<feature type="compositionally biased region" description="Acidic residues" evidence="1">
    <location>
        <begin position="615"/>
        <end position="624"/>
    </location>
</feature>
<feature type="compositionally biased region" description="Basic and acidic residues" evidence="1">
    <location>
        <begin position="94"/>
        <end position="118"/>
    </location>
</feature>
<feature type="compositionally biased region" description="Basic residues" evidence="1">
    <location>
        <begin position="64"/>
        <end position="77"/>
    </location>
</feature>
<dbReference type="Proteomes" id="UP001292094">
    <property type="component" value="Unassembled WGS sequence"/>
</dbReference>
<name>A0AAE1QIY3_9EUCA</name>
<feature type="compositionally biased region" description="Pro residues" evidence="1">
    <location>
        <begin position="32"/>
        <end position="42"/>
    </location>
</feature>
<feature type="compositionally biased region" description="Low complexity" evidence="1">
    <location>
        <begin position="576"/>
        <end position="614"/>
    </location>
</feature>
<dbReference type="PANTHER" id="PTHR24216:SF65">
    <property type="entry name" value="PAXILLIN-LIKE PROTEIN 1"/>
    <property type="match status" value="1"/>
</dbReference>
<evidence type="ECO:0000313" key="2">
    <source>
        <dbReference type="EMBL" id="KAK4326037.1"/>
    </source>
</evidence>
<dbReference type="PANTHER" id="PTHR24216">
    <property type="entry name" value="PAXILLIN-RELATED"/>
    <property type="match status" value="1"/>
</dbReference>
<feature type="region of interest" description="Disordered" evidence="1">
    <location>
        <begin position="465"/>
        <end position="484"/>
    </location>
</feature>
<proteinExistence type="predicted"/>
<feature type="region of interest" description="Disordered" evidence="1">
    <location>
        <begin position="1174"/>
        <end position="1197"/>
    </location>
</feature>
<feature type="compositionally biased region" description="Low complexity" evidence="1">
    <location>
        <begin position="539"/>
        <end position="558"/>
    </location>
</feature>
<protein>
    <recommendedName>
        <fullName evidence="4">C2 domain-containing protein</fullName>
    </recommendedName>
</protein>
<keyword evidence="3" id="KW-1185">Reference proteome</keyword>
<reference evidence="2" key="1">
    <citation type="submission" date="2023-11" db="EMBL/GenBank/DDBJ databases">
        <title>Genome assemblies of two species of porcelain crab, Petrolisthes cinctipes and Petrolisthes manimaculis (Anomura: Porcellanidae).</title>
        <authorList>
            <person name="Angst P."/>
        </authorList>
    </citation>
    <scope>NUCLEOTIDE SEQUENCE</scope>
    <source>
        <strain evidence="2">PB745_02</strain>
        <tissue evidence="2">Gill</tissue>
    </source>
</reference>
<feature type="compositionally biased region" description="Low complexity" evidence="1">
    <location>
        <begin position="1"/>
        <end position="21"/>
    </location>
</feature>
<organism evidence="2 3">
    <name type="scientific">Petrolisthes manimaculis</name>
    <dbReference type="NCBI Taxonomy" id="1843537"/>
    <lineage>
        <taxon>Eukaryota</taxon>
        <taxon>Metazoa</taxon>
        <taxon>Ecdysozoa</taxon>
        <taxon>Arthropoda</taxon>
        <taxon>Crustacea</taxon>
        <taxon>Multicrustacea</taxon>
        <taxon>Malacostraca</taxon>
        <taxon>Eumalacostraca</taxon>
        <taxon>Eucarida</taxon>
        <taxon>Decapoda</taxon>
        <taxon>Pleocyemata</taxon>
        <taxon>Anomura</taxon>
        <taxon>Galatheoidea</taxon>
        <taxon>Porcellanidae</taxon>
        <taxon>Petrolisthes</taxon>
    </lineage>
</organism>
<comment type="caution">
    <text evidence="2">The sequence shown here is derived from an EMBL/GenBank/DDBJ whole genome shotgun (WGS) entry which is preliminary data.</text>
</comment>
<evidence type="ECO:0008006" key="4">
    <source>
        <dbReference type="Google" id="ProtNLM"/>
    </source>
</evidence>
<dbReference type="AlphaFoldDB" id="A0AAE1QIY3"/>
<sequence length="1197" mass="130063">MKTIKSLLSVSSTSSSSSSTTNAKNRRHREPPPPPPPAPPLGGPHHPHQRHYHHQNQRHNDNLRHHHHHQNQRHHHPPPPPPSHLQHPPLTHIQECESRRNVGEHDGGGVSKERRDEECNTVVTSRVLRRTCASADTPRSTFHAALTNTLTAATQGCGETKLWSGSLPSTASEELNQVAHETGLNWEVEQLVWWVVGSQLASVDASWTLSQLHRVQAALAAGVYTEEETAELLHSLTLYIQCQLKRLRALHTTFPVKLVSSNSQHQSQLTYTLRTLGCVERHSCTRALLDQVGQPPVEEDVAAALLRHAHDWWSEVLWACGWHAVGESRVRVGDAAPLLASLPATLQELNQSYHHVFLTELKIPYASLSHRELCRHLAYLTKALLDSTPLRSGRGVRCQRRSECPAMENFGIGSPLWSVYKSLGQIYRMGEECGSSSSESYRPSDYPGCFLASVGAWLTHTHTLHRLHHPPPSPPAPHSSSQNNPLHELLQSYKEAGRWWRELSWPEEETEGVVVVLILQNLTSLASTLCHSLAPHNAPTSTPSHSPPKSSSQSSKSTFYQSLHPHPTSSSMALPTQSTSSSTSESNSTFYHSLTPSSTTTPSSHSTIPSSSDTTSEDSSECEETQTKMPPLRQTPSAYFDTKVYRCLATVWGAREAVGQLGTGVVGVNEVVTRLRDSGRNGAAEQLETTVTSLLTSVIQNLDSLAHQVIFTAVDKVRERLQVEVEAACEGGENNTPPLLYLSLHNTVINLQRQLSLSSFPDTASGLSSSSASGLQKPSSSSKTTPVLLPSFRNALSTSSVSSKMTQMSLSQSQNLSSSKVMSAPFSSGQIPFPSSHSLVYLSPNSSQNLPSPSSAPDILLSSGSRFPSSSASPSSRPSPVCSSPLLVSSSSLASSPPALCPQQRLLQQLWDALVVQFMVLVADSIGKRSSEYFSGVVAVLESVFSLLTSPGRLHPATASTPGYQSVVEQARQQRVSTVELISRYYHERYSQQINGTIPITAQVLVRAYCKQPGHLTVRILGARTIAPLAPGAQERKGPGLGSSSRGTSKYHVQVELVPGEAFPGASLCRTSSSSHSPPHFDDTFEFPTGVCEGEGFLHVSLVTGGGTVTAAAMVVVGEAFLPLPLIPYLDSPSLQNTSLPMTRPAFPPGYAAVTALRTRMWDSRACSFVRQLERRHPEAKSQPHPSPAVPNTYSHS</sequence>